<reference evidence="1" key="1">
    <citation type="journal article" date="2019" name="Sci. Rep.">
        <title>Draft genome of Tanacetum cinerariifolium, the natural source of mosquito coil.</title>
        <authorList>
            <person name="Yamashiro T."/>
            <person name="Shiraishi A."/>
            <person name="Satake H."/>
            <person name="Nakayama K."/>
        </authorList>
    </citation>
    <scope>NUCLEOTIDE SEQUENCE</scope>
</reference>
<dbReference type="AlphaFoldDB" id="A0A6L2P5J5"/>
<sequence>MDNKDGLYATSLPTWKVVIFYTSPHCLHGHLEAPNTLTQSGISRLINTYIVKNELVSFASNGFHEVTTKEIDTTQIKFIQKVVTLFGMVIGFDG</sequence>
<dbReference type="EMBL" id="BKCJ010010656">
    <property type="protein sequence ID" value="GEU92562.1"/>
    <property type="molecule type" value="Genomic_DNA"/>
</dbReference>
<proteinExistence type="predicted"/>
<comment type="caution">
    <text evidence="1">The sequence shown here is derived from an EMBL/GenBank/DDBJ whole genome shotgun (WGS) entry which is preliminary data.</text>
</comment>
<organism evidence="1">
    <name type="scientific">Tanacetum cinerariifolium</name>
    <name type="common">Dalmatian daisy</name>
    <name type="synonym">Chrysanthemum cinerariifolium</name>
    <dbReference type="NCBI Taxonomy" id="118510"/>
    <lineage>
        <taxon>Eukaryota</taxon>
        <taxon>Viridiplantae</taxon>
        <taxon>Streptophyta</taxon>
        <taxon>Embryophyta</taxon>
        <taxon>Tracheophyta</taxon>
        <taxon>Spermatophyta</taxon>
        <taxon>Magnoliopsida</taxon>
        <taxon>eudicotyledons</taxon>
        <taxon>Gunneridae</taxon>
        <taxon>Pentapetalae</taxon>
        <taxon>asterids</taxon>
        <taxon>campanulids</taxon>
        <taxon>Asterales</taxon>
        <taxon>Asteraceae</taxon>
        <taxon>Asteroideae</taxon>
        <taxon>Anthemideae</taxon>
        <taxon>Anthemidinae</taxon>
        <taxon>Tanacetum</taxon>
    </lineage>
</organism>
<accession>A0A6L2P5J5</accession>
<name>A0A6L2P5J5_TANCI</name>
<protein>
    <submittedName>
        <fullName evidence="1">Uncharacterized protein</fullName>
    </submittedName>
</protein>
<gene>
    <name evidence="1" type="ORF">Tci_064540</name>
</gene>
<evidence type="ECO:0000313" key="1">
    <source>
        <dbReference type="EMBL" id="GEU92562.1"/>
    </source>
</evidence>